<comment type="caution">
    <text evidence="2">The sequence shown here is derived from an EMBL/GenBank/DDBJ whole genome shotgun (WGS) entry which is preliminary data.</text>
</comment>
<evidence type="ECO:0000313" key="2">
    <source>
        <dbReference type="EMBL" id="CAG8841896.1"/>
    </source>
</evidence>
<keyword evidence="3" id="KW-1185">Reference proteome</keyword>
<proteinExistence type="predicted"/>
<dbReference type="Proteomes" id="UP000789901">
    <property type="component" value="Unassembled WGS sequence"/>
</dbReference>
<feature type="region of interest" description="Disordered" evidence="1">
    <location>
        <begin position="46"/>
        <end position="73"/>
    </location>
</feature>
<evidence type="ECO:0000313" key="3">
    <source>
        <dbReference type="Proteomes" id="UP000789901"/>
    </source>
</evidence>
<accession>A0ABN7WX03</accession>
<protein>
    <submittedName>
        <fullName evidence="2">17857_t:CDS:1</fullName>
    </submittedName>
</protein>
<sequence length="148" mass="16095">MFWFYLRCNRTHVYECNPNGGKCTTCDYGLCFSCAQCRKLTCPKIPSPTNPPKSTKPPTKPPIKPPPKLPSSTCSNSTLKKYLNDACMYFGGPAMSKITFGMTLEEISVPCVDLGAFALKSVGGAKLVCDIITYIGAETVQKGLIEPI</sequence>
<reference evidence="2 3" key="1">
    <citation type="submission" date="2021-06" db="EMBL/GenBank/DDBJ databases">
        <authorList>
            <person name="Kallberg Y."/>
            <person name="Tangrot J."/>
            <person name="Rosling A."/>
        </authorList>
    </citation>
    <scope>NUCLEOTIDE SEQUENCE [LARGE SCALE GENOMIC DNA]</scope>
    <source>
        <strain evidence="2 3">120-4 pot B 10/14</strain>
    </source>
</reference>
<dbReference type="EMBL" id="CAJVQB010067262">
    <property type="protein sequence ID" value="CAG8841896.1"/>
    <property type="molecule type" value="Genomic_DNA"/>
</dbReference>
<feature type="non-terminal residue" evidence="2">
    <location>
        <position position="148"/>
    </location>
</feature>
<name>A0ABN7WX03_GIGMA</name>
<gene>
    <name evidence="2" type="ORF">GMARGA_LOCUS35687</name>
</gene>
<feature type="compositionally biased region" description="Pro residues" evidence="1">
    <location>
        <begin position="46"/>
        <end position="69"/>
    </location>
</feature>
<organism evidence="2 3">
    <name type="scientific">Gigaspora margarita</name>
    <dbReference type="NCBI Taxonomy" id="4874"/>
    <lineage>
        <taxon>Eukaryota</taxon>
        <taxon>Fungi</taxon>
        <taxon>Fungi incertae sedis</taxon>
        <taxon>Mucoromycota</taxon>
        <taxon>Glomeromycotina</taxon>
        <taxon>Glomeromycetes</taxon>
        <taxon>Diversisporales</taxon>
        <taxon>Gigasporaceae</taxon>
        <taxon>Gigaspora</taxon>
    </lineage>
</organism>
<evidence type="ECO:0000256" key="1">
    <source>
        <dbReference type="SAM" id="MobiDB-lite"/>
    </source>
</evidence>